<dbReference type="eggNOG" id="COG3167">
    <property type="taxonomic scope" value="Bacteria"/>
</dbReference>
<gene>
    <name evidence="3" type="ORF">Clopa_3412</name>
</gene>
<name>R4K913_CLOPA</name>
<sequence length="238" mass="26275">MSNLSNREKYLIIAIGILAVIYVYYSFFLSPVMNKIKVEKSKVDAYNTQLKNINVMKTDNKKLSNELHALREKNNQNSMALPNFERNPEIAYKLKAIADSNKVSISNINLSQPTAYSQTSSNTSSNNTNNSPQNNTNSSSNTVTAKPGSLLSIPVNLSVTGDYDGIVNFISSIEKDERLSVINSINLSSQGTSGSSNSGSNSITATIMLDYFYIVTSEKDKVEYDFNKGNYGKDNPFK</sequence>
<dbReference type="PATRIC" id="fig|86416.3.peg.3406"/>
<dbReference type="PANTHER" id="PTHR39555">
    <property type="entry name" value="FIMBRIAL ASSEMBLY PROTEIN PILO-LIKE PROTEIN-RELATED"/>
    <property type="match status" value="1"/>
</dbReference>
<organism evidence="3 4">
    <name type="scientific">Clostridium pasteurianum BC1</name>
    <dbReference type="NCBI Taxonomy" id="86416"/>
    <lineage>
        <taxon>Bacteria</taxon>
        <taxon>Bacillati</taxon>
        <taxon>Bacillota</taxon>
        <taxon>Clostridia</taxon>
        <taxon>Eubacteriales</taxon>
        <taxon>Clostridiaceae</taxon>
        <taxon>Clostridium</taxon>
    </lineage>
</organism>
<dbReference type="Pfam" id="PF10741">
    <property type="entry name" value="T2SSM_b"/>
    <property type="match status" value="1"/>
</dbReference>
<feature type="compositionally biased region" description="Low complexity" evidence="1">
    <location>
        <begin position="117"/>
        <end position="142"/>
    </location>
</feature>
<dbReference type="Gene3D" id="3.30.70.60">
    <property type="match status" value="1"/>
</dbReference>
<keyword evidence="2" id="KW-1133">Transmembrane helix</keyword>
<dbReference type="HOGENOM" id="CLU_1228180_0_0_9"/>
<dbReference type="AlphaFoldDB" id="R4K913"/>
<dbReference type="Proteomes" id="UP000013523">
    <property type="component" value="Chromosome"/>
</dbReference>
<protein>
    <recommendedName>
        <fullName evidence="5">Tfp pilus assembly protein PilO</fullName>
    </recommendedName>
</protein>
<evidence type="ECO:0000313" key="3">
    <source>
        <dbReference type="EMBL" id="AGK98206.1"/>
    </source>
</evidence>
<evidence type="ECO:0000256" key="1">
    <source>
        <dbReference type="SAM" id="MobiDB-lite"/>
    </source>
</evidence>
<feature type="region of interest" description="Disordered" evidence="1">
    <location>
        <begin position="114"/>
        <end position="144"/>
    </location>
</feature>
<dbReference type="OrthoDB" id="1902740at2"/>
<dbReference type="RefSeq" id="WP_015616491.1">
    <property type="nucleotide sequence ID" value="NC_021182.1"/>
</dbReference>
<dbReference type="InterPro" id="IPR034756">
    <property type="entry name" value="T2SSM_b"/>
</dbReference>
<keyword evidence="4" id="KW-1185">Reference proteome</keyword>
<dbReference type="EMBL" id="CP003261">
    <property type="protein sequence ID" value="AGK98206.1"/>
    <property type="molecule type" value="Genomic_DNA"/>
</dbReference>
<keyword evidence="2" id="KW-0472">Membrane</keyword>
<accession>R4K913</accession>
<proteinExistence type="predicted"/>
<dbReference type="KEGG" id="cpas:Clopa_3412"/>
<dbReference type="InterPro" id="IPR014717">
    <property type="entry name" value="Transl_elong_EF1B/ribsomal_bS6"/>
</dbReference>
<evidence type="ECO:0000313" key="4">
    <source>
        <dbReference type="Proteomes" id="UP000013523"/>
    </source>
</evidence>
<evidence type="ECO:0000256" key="2">
    <source>
        <dbReference type="SAM" id="Phobius"/>
    </source>
</evidence>
<dbReference type="PANTHER" id="PTHR39555:SF1">
    <property type="entry name" value="TYPE IV PILUS INNER MEMBRANE COMPONENT PILO"/>
    <property type="match status" value="1"/>
</dbReference>
<feature type="transmembrane region" description="Helical" evidence="2">
    <location>
        <begin position="12"/>
        <end position="32"/>
    </location>
</feature>
<reference evidence="3 4" key="1">
    <citation type="submission" date="2012-01" db="EMBL/GenBank/DDBJ databases">
        <title>Complete sequence of chromosome of Clostridium pasteurianum BC1.</title>
        <authorList>
            <consortium name="US DOE Joint Genome Institute"/>
            <person name="Lucas S."/>
            <person name="Han J."/>
            <person name="Lapidus A."/>
            <person name="Cheng J.-F."/>
            <person name="Goodwin L."/>
            <person name="Pitluck S."/>
            <person name="Peters L."/>
            <person name="Mikhailova N."/>
            <person name="Teshima H."/>
            <person name="Detter J.C."/>
            <person name="Han C."/>
            <person name="Tapia R."/>
            <person name="Land M."/>
            <person name="Hauser L."/>
            <person name="Kyrpides N."/>
            <person name="Ivanova N."/>
            <person name="Pagani I."/>
            <person name="Dunn J."/>
            <person name="Taghavi S."/>
            <person name="Francis A."/>
            <person name="van der Lelie D."/>
            <person name="Woyke T."/>
        </authorList>
    </citation>
    <scope>NUCLEOTIDE SEQUENCE [LARGE SCALE GENOMIC DNA]</scope>
    <source>
        <strain evidence="3 4">BC1</strain>
    </source>
</reference>
<evidence type="ECO:0008006" key="5">
    <source>
        <dbReference type="Google" id="ProtNLM"/>
    </source>
</evidence>
<keyword evidence="2" id="KW-0812">Transmembrane</keyword>
<dbReference type="STRING" id="86416.Clopa_3412"/>